<dbReference type="EMBL" id="JAUIZM010000007">
    <property type="protein sequence ID" value="KAK1374460.1"/>
    <property type="molecule type" value="Genomic_DNA"/>
</dbReference>
<keyword evidence="9" id="KW-1185">Reference proteome</keyword>
<dbReference type="PROSITE" id="PS50089">
    <property type="entry name" value="ZF_RING_2"/>
    <property type="match status" value="1"/>
</dbReference>
<dbReference type="InterPro" id="IPR013083">
    <property type="entry name" value="Znf_RING/FYVE/PHD"/>
</dbReference>
<feature type="transmembrane region" description="Helical" evidence="6">
    <location>
        <begin position="189"/>
        <end position="211"/>
    </location>
</feature>
<dbReference type="SUPFAM" id="SSF57850">
    <property type="entry name" value="RING/U-box"/>
    <property type="match status" value="1"/>
</dbReference>
<evidence type="ECO:0000259" key="7">
    <source>
        <dbReference type="PROSITE" id="PS50089"/>
    </source>
</evidence>
<feature type="compositionally biased region" description="Polar residues" evidence="5">
    <location>
        <begin position="14"/>
        <end position="24"/>
    </location>
</feature>
<accession>A0AAD8MFY2</accession>
<reference evidence="8" key="1">
    <citation type="submission" date="2023-02" db="EMBL/GenBank/DDBJ databases">
        <title>Genome of toxic invasive species Heracleum sosnowskyi carries increased number of genes despite the absence of recent whole-genome duplications.</title>
        <authorList>
            <person name="Schelkunov M."/>
            <person name="Shtratnikova V."/>
            <person name="Makarenko M."/>
            <person name="Klepikova A."/>
            <person name="Omelchenko D."/>
            <person name="Novikova G."/>
            <person name="Obukhova E."/>
            <person name="Bogdanov V."/>
            <person name="Penin A."/>
            <person name="Logacheva M."/>
        </authorList>
    </citation>
    <scope>NUCLEOTIDE SEQUENCE</scope>
    <source>
        <strain evidence="8">Hsosn_3</strain>
        <tissue evidence="8">Leaf</tissue>
    </source>
</reference>
<evidence type="ECO:0000313" key="8">
    <source>
        <dbReference type="EMBL" id="KAK1374460.1"/>
    </source>
</evidence>
<evidence type="ECO:0000256" key="5">
    <source>
        <dbReference type="SAM" id="MobiDB-lite"/>
    </source>
</evidence>
<proteinExistence type="predicted"/>
<evidence type="ECO:0000256" key="3">
    <source>
        <dbReference type="ARBA" id="ARBA00022833"/>
    </source>
</evidence>
<evidence type="ECO:0000256" key="6">
    <source>
        <dbReference type="SAM" id="Phobius"/>
    </source>
</evidence>
<organism evidence="8 9">
    <name type="scientific">Heracleum sosnowskyi</name>
    <dbReference type="NCBI Taxonomy" id="360622"/>
    <lineage>
        <taxon>Eukaryota</taxon>
        <taxon>Viridiplantae</taxon>
        <taxon>Streptophyta</taxon>
        <taxon>Embryophyta</taxon>
        <taxon>Tracheophyta</taxon>
        <taxon>Spermatophyta</taxon>
        <taxon>Magnoliopsida</taxon>
        <taxon>eudicotyledons</taxon>
        <taxon>Gunneridae</taxon>
        <taxon>Pentapetalae</taxon>
        <taxon>asterids</taxon>
        <taxon>campanulids</taxon>
        <taxon>Apiales</taxon>
        <taxon>Apiaceae</taxon>
        <taxon>Apioideae</taxon>
        <taxon>apioid superclade</taxon>
        <taxon>Tordylieae</taxon>
        <taxon>Tordyliinae</taxon>
        <taxon>Heracleum</taxon>
    </lineage>
</organism>
<dbReference type="PROSITE" id="PS00518">
    <property type="entry name" value="ZF_RING_1"/>
    <property type="match status" value="1"/>
</dbReference>
<reference evidence="8" key="2">
    <citation type="submission" date="2023-05" db="EMBL/GenBank/DDBJ databases">
        <authorList>
            <person name="Schelkunov M.I."/>
        </authorList>
    </citation>
    <scope>NUCLEOTIDE SEQUENCE</scope>
    <source>
        <strain evidence="8">Hsosn_3</strain>
        <tissue evidence="8">Leaf</tissue>
    </source>
</reference>
<gene>
    <name evidence="8" type="ORF">POM88_030653</name>
</gene>
<feature type="domain" description="RING-type" evidence="7">
    <location>
        <begin position="45"/>
        <end position="100"/>
    </location>
</feature>
<dbReference type="InterPro" id="IPR017907">
    <property type="entry name" value="Znf_RING_CS"/>
</dbReference>
<evidence type="ECO:0000313" key="9">
    <source>
        <dbReference type="Proteomes" id="UP001237642"/>
    </source>
</evidence>
<name>A0AAD8MFY2_9APIA</name>
<dbReference type="InterPro" id="IPR027370">
    <property type="entry name" value="Znf-RING_euk"/>
</dbReference>
<dbReference type="Proteomes" id="UP001237642">
    <property type="component" value="Unassembled WGS sequence"/>
</dbReference>
<evidence type="ECO:0000256" key="1">
    <source>
        <dbReference type="ARBA" id="ARBA00022723"/>
    </source>
</evidence>
<dbReference type="AlphaFoldDB" id="A0AAD8MFY2"/>
<keyword evidence="2 4" id="KW-0863">Zinc-finger</keyword>
<comment type="caution">
    <text evidence="8">The sequence shown here is derived from an EMBL/GenBank/DDBJ whole genome shotgun (WGS) entry which is preliminary data.</text>
</comment>
<protein>
    <submittedName>
        <fullName evidence="8">E3 ubiquitin-protein ligase KEG-like protein</fullName>
    </submittedName>
</protein>
<keyword evidence="6" id="KW-0472">Membrane</keyword>
<keyword evidence="6" id="KW-0812">Transmembrane</keyword>
<evidence type="ECO:0000256" key="4">
    <source>
        <dbReference type="PROSITE-ProRule" id="PRU00175"/>
    </source>
</evidence>
<dbReference type="InterPro" id="IPR001841">
    <property type="entry name" value="Znf_RING"/>
</dbReference>
<keyword evidence="3" id="KW-0862">Zinc</keyword>
<sequence>MWGFISKAIGSAGFNKSSTEQGQASLESSDDETRSSDSSEEVMECPICCESFNMVENVPYVLWCGHTLCKNCLLGLQLASFMVSNQKVQIPLFISCPWCHLLTFRLLYKGNLKFPSKNYFLLWMLENLNHDRMKSRSFTSEDHQVLCSSRSTSFIGSHSASINIRRSPSLAQSGSNNNGRNGITSFTILALYLLITVLFAVPSFLVLYFAYPVLDWLAREFAT</sequence>
<dbReference type="Gene3D" id="3.30.40.10">
    <property type="entry name" value="Zinc/RING finger domain, C3HC4 (zinc finger)"/>
    <property type="match status" value="1"/>
</dbReference>
<evidence type="ECO:0000256" key="2">
    <source>
        <dbReference type="ARBA" id="ARBA00022771"/>
    </source>
</evidence>
<dbReference type="Pfam" id="PF13445">
    <property type="entry name" value="zf-RING_UBOX"/>
    <property type="match status" value="1"/>
</dbReference>
<dbReference type="GO" id="GO:0008270">
    <property type="term" value="F:zinc ion binding"/>
    <property type="evidence" value="ECO:0007669"/>
    <property type="project" value="UniProtKB-KW"/>
</dbReference>
<keyword evidence="6" id="KW-1133">Transmembrane helix</keyword>
<feature type="region of interest" description="Disordered" evidence="5">
    <location>
        <begin position="14"/>
        <end position="38"/>
    </location>
</feature>
<dbReference type="PANTHER" id="PTHR46616">
    <property type="entry name" value="UBIQUITIN-PROTEIN LIGASE"/>
    <property type="match status" value="1"/>
</dbReference>
<keyword evidence="1" id="KW-0479">Metal-binding</keyword>
<dbReference type="PANTHER" id="PTHR46616:SF11">
    <property type="entry name" value="E3 UBIQUITIN-PROTEIN LIGASE RNF182-LIKE"/>
    <property type="match status" value="1"/>
</dbReference>